<comment type="caution">
    <text evidence="1">The sequence shown here is derived from an EMBL/GenBank/DDBJ whole genome shotgun (WGS) entry which is preliminary data.</text>
</comment>
<evidence type="ECO:0000313" key="1">
    <source>
        <dbReference type="EMBL" id="CAB1428969.1"/>
    </source>
</evidence>
<keyword evidence="2" id="KW-1185">Reference proteome</keyword>
<dbReference type="EMBL" id="CADEAL010001105">
    <property type="protein sequence ID" value="CAB1428969.1"/>
    <property type="molecule type" value="Genomic_DNA"/>
</dbReference>
<gene>
    <name evidence="1" type="ORF">PLEPLA_LOCUS16944</name>
</gene>
<evidence type="ECO:0000313" key="2">
    <source>
        <dbReference type="Proteomes" id="UP001153269"/>
    </source>
</evidence>
<sequence>MCECELHRTDAWLHTVVEPCDRPYTSPSQALVLRHPPGSNSQKDCVIYDPLTPTPSGNNPGTSSPLHATSLDSECGRINCIVSSVFALHPLFPFFPIFLSSPATTPSFHPAAPCVLGSGGQAGSERQGEQSALVMTACLTEYTFLSSPAPPPLTCIPSVSPRGSSPRLTPSALTLSPCDHTPILLTILFLFRFVLPSNYCHLPFLPCNLSLVLPSITSSSCPATLEGAEMARLGFIISLSEVDADSK</sequence>
<name>A0A9N7UEU3_PLEPL</name>
<proteinExistence type="predicted"/>
<accession>A0A9N7UEU3</accession>
<protein>
    <submittedName>
        <fullName evidence="1">Uncharacterized protein</fullName>
    </submittedName>
</protein>
<organism evidence="1 2">
    <name type="scientific">Pleuronectes platessa</name>
    <name type="common">European plaice</name>
    <dbReference type="NCBI Taxonomy" id="8262"/>
    <lineage>
        <taxon>Eukaryota</taxon>
        <taxon>Metazoa</taxon>
        <taxon>Chordata</taxon>
        <taxon>Craniata</taxon>
        <taxon>Vertebrata</taxon>
        <taxon>Euteleostomi</taxon>
        <taxon>Actinopterygii</taxon>
        <taxon>Neopterygii</taxon>
        <taxon>Teleostei</taxon>
        <taxon>Neoteleostei</taxon>
        <taxon>Acanthomorphata</taxon>
        <taxon>Carangaria</taxon>
        <taxon>Pleuronectiformes</taxon>
        <taxon>Pleuronectoidei</taxon>
        <taxon>Pleuronectidae</taxon>
        <taxon>Pleuronectes</taxon>
    </lineage>
</organism>
<dbReference type="AlphaFoldDB" id="A0A9N7UEU3"/>
<reference evidence="1" key="1">
    <citation type="submission" date="2020-03" db="EMBL/GenBank/DDBJ databases">
        <authorList>
            <person name="Weist P."/>
        </authorList>
    </citation>
    <scope>NUCLEOTIDE SEQUENCE</scope>
</reference>
<dbReference type="Proteomes" id="UP001153269">
    <property type="component" value="Unassembled WGS sequence"/>
</dbReference>